<dbReference type="PANTHER" id="PTHR43343">
    <property type="entry name" value="PEPTIDASE S12"/>
    <property type="match status" value="1"/>
</dbReference>
<protein>
    <submittedName>
        <fullName evidence="5">Serine protease</fullName>
    </submittedName>
</protein>
<dbReference type="InterPro" id="IPR009003">
    <property type="entry name" value="Peptidase_S1_PA"/>
</dbReference>
<evidence type="ECO:0000256" key="1">
    <source>
        <dbReference type="ARBA" id="ARBA00010541"/>
    </source>
</evidence>
<evidence type="ECO:0000256" key="4">
    <source>
        <dbReference type="ARBA" id="ARBA00022825"/>
    </source>
</evidence>
<sequence length="237" mass="25436">MDFSQQFDEIKDSVVNICVLNSPLEKKILSSGSGVIIGDGTKIITCSHCIKPNLINIARFSGQDNAQKCKVIFNDPIKDIAILEAGKSLGKGVSLSDSSTVKIGQEAFVVGFPLNIKKITALSANIAGFEELNGYELIRLDSSINYGNSGGPLFNVDGDLVGIVNAKHGALSNFLAEVQQAKPKEMEIIGGANLVKFIQILLKQMQKNLNLGIGYAIPINTVGNSVEYVNSLIQRKL</sequence>
<name>A0A396SAV1_9BACL</name>
<dbReference type="EMBL" id="QWEI01000002">
    <property type="protein sequence ID" value="RHW38454.1"/>
    <property type="molecule type" value="Genomic_DNA"/>
</dbReference>
<evidence type="ECO:0000313" key="5">
    <source>
        <dbReference type="EMBL" id="RHW38454.1"/>
    </source>
</evidence>
<dbReference type="InterPro" id="IPR043504">
    <property type="entry name" value="Peptidase_S1_PA_chymotrypsin"/>
</dbReference>
<keyword evidence="6" id="KW-1185">Reference proteome</keyword>
<comment type="similarity">
    <text evidence="1">Belongs to the peptidase S1C family.</text>
</comment>
<dbReference type="InterPro" id="IPR051201">
    <property type="entry name" value="Chloro_Bact_Ser_Proteases"/>
</dbReference>
<evidence type="ECO:0000313" key="6">
    <source>
        <dbReference type="Proteomes" id="UP000265692"/>
    </source>
</evidence>
<accession>A0A396SAV1</accession>
<evidence type="ECO:0000256" key="3">
    <source>
        <dbReference type="ARBA" id="ARBA00022801"/>
    </source>
</evidence>
<gene>
    <name evidence="5" type="ORF">D1B33_06120</name>
</gene>
<reference evidence="5 6" key="1">
    <citation type="submission" date="2018-08" db="EMBL/GenBank/DDBJ databases">
        <title>Lysinibacillus sp. YLB-03 draft genome sequence.</title>
        <authorList>
            <person name="Yu L."/>
        </authorList>
    </citation>
    <scope>NUCLEOTIDE SEQUENCE [LARGE SCALE GENOMIC DNA]</scope>
    <source>
        <strain evidence="5 6">YLB-03</strain>
    </source>
</reference>
<dbReference type="GO" id="GO:0006508">
    <property type="term" value="P:proteolysis"/>
    <property type="evidence" value="ECO:0007669"/>
    <property type="project" value="UniProtKB-KW"/>
</dbReference>
<keyword evidence="4" id="KW-0720">Serine protease</keyword>
<dbReference type="InterPro" id="IPR001940">
    <property type="entry name" value="Peptidase_S1C"/>
</dbReference>
<dbReference type="RefSeq" id="WP_118875488.1">
    <property type="nucleotide sequence ID" value="NZ_QWEI01000002.1"/>
</dbReference>
<comment type="caution">
    <text evidence="5">The sequence shown here is derived from an EMBL/GenBank/DDBJ whole genome shotgun (WGS) entry which is preliminary data.</text>
</comment>
<dbReference type="AlphaFoldDB" id="A0A396SAV1"/>
<dbReference type="GO" id="GO:0004252">
    <property type="term" value="F:serine-type endopeptidase activity"/>
    <property type="evidence" value="ECO:0007669"/>
    <property type="project" value="InterPro"/>
</dbReference>
<organism evidence="5 6">
    <name type="scientific">Ureibacillus yapensis</name>
    <dbReference type="NCBI Taxonomy" id="2304605"/>
    <lineage>
        <taxon>Bacteria</taxon>
        <taxon>Bacillati</taxon>
        <taxon>Bacillota</taxon>
        <taxon>Bacilli</taxon>
        <taxon>Bacillales</taxon>
        <taxon>Caryophanaceae</taxon>
        <taxon>Ureibacillus</taxon>
    </lineage>
</organism>
<dbReference type="Pfam" id="PF13365">
    <property type="entry name" value="Trypsin_2"/>
    <property type="match status" value="1"/>
</dbReference>
<dbReference type="OrthoDB" id="189537at2"/>
<dbReference type="SUPFAM" id="SSF50494">
    <property type="entry name" value="Trypsin-like serine proteases"/>
    <property type="match status" value="1"/>
</dbReference>
<evidence type="ECO:0000256" key="2">
    <source>
        <dbReference type="ARBA" id="ARBA00022670"/>
    </source>
</evidence>
<proteinExistence type="inferred from homology"/>
<dbReference type="PRINTS" id="PR00834">
    <property type="entry name" value="PROTEASES2C"/>
</dbReference>
<dbReference type="Proteomes" id="UP000265692">
    <property type="component" value="Unassembled WGS sequence"/>
</dbReference>
<dbReference type="Gene3D" id="2.40.10.10">
    <property type="entry name" value="Trypsin-like serine proteases"/>
    <property type="match status" value="2"/>
</dbReference>
<keyword evidence="3" id="KW-0378">Hydrolase</keyword>
<keyword evidence="2 5" id="KW-0645">Protease</keyword>
<dbReference type="PANTHER" id="PTHR43343:SF3">
    <property type="entry name" value="PROTEASE DO-LIKE 8, CHLOROPLASTIC"/>
    <property type="match status" value="1"/>
</dbReference>